<reference evidence="3" key="1">
    <citation type="submission" date="2021-06" db="EMBL/GenBank/DDBJ databases">
        <title>Complete genome sequence of Nocardioides sp. G188.</title>
        <authorList>
            <person name="Im W.-T."/>
        </authorList>
    </citation>
    <scope>NUCLEOTIDE SEQUENCE</scope>
    <source>
        <strain evidence="3">G188</strain>
    </source>
</reference>
<comment type="similarity">
    <text evidence="1">Belongs to the LytR/CpsA/Psr (LCP) family.</text>
</comment>
<dbReference type="PANTHER" id="PTHR33392:SF6">
    <property type="entry name" value="POLYISOPRENYL-TEICHOIC ACID--PEPTIDOGLYCAN TEICHOIC ACID TRANSFERASE TAGU"/>
    <property type="match status" value="1"/>
</dbReference>
<dbReference type="InterPro" id="IPR004474">
    <property type="entry name" value="LytR_CpsA_psr"/>
</dbReference>
<dbReference type="PANTHER" id="PTHR33392">
    <property type="entry name" value="POLYISOPRENYL-TEICHOIC ACID--PEPTIDOGLYCAN TEICHOIC ACID TRANSFERASE TAGU"/>
    <property type="match status" value="1"/>
</dbReference>
<protein>
    <submittedName>
        <fullName evidence="3">LCP family protein</fullName>
    </submittedName>
</protein>
<proteinExistence type="inferred from homology"/>
<dbReference type="KEGG" id="nps:KRR39_03490"/>
<dbReference type="AlphaFoldDB" id="A0A975T3V7"/>
<dbReference type="Pfam" id="PF03816">
    <property type="entry name" value="LytR_cpsA_psr"/>
    <property type="match status" value="1"/>
</dbReference>
<name>A0A975T3V7_9ACTN</name>
<evidence type="ECO:0000259" key="2">
    <source>
        <dbReference type="Pfam" id="PF03816"/>
    </source>
</evidence>
<accession>A0A975T3V7</accession>
<dbReference type="Proteomes" id="UP000683575">
    <property type="component" value="Chromosome"/>
</dbReference>
<dbReference type="NCBIfam" id="TIGR00350">
    <property type="entry name" value="lytR_cpsA_psr"/>
    <property type="match status" value="1"/>
</dbReference>
<sequence length="278" mass="29868">MPPSTVRTADTSLVVVRTAQAVDHPRSVVWILCLGSDARPGERLIGTRADAIQLVGLNLDTGAGTMIGVPRDSYVDIAGHGHDKINASMTYGGPQLMADSVGRLVGVRPDYVFTTGFLGFRGMVRAIDGVTVDSRFAFSDPVRPQGYKKGINHLNPFQALIFGRVRHPLPRGDFDRSANQQELLRSILRKVRVHQSDPGFMERGLLASVKFMDTDLTPAELYRLAQAVTAIRPGSLHGCVISGPTGDAGGASVVFPDVAQARRLGDDARKDGTLDHGC</sequence>
<keyword evidence="4" id="KW-1185">Reference proteome</keyword>
<organism evidence="3 4">
    <name type="scientific">Nocardioides panacis</name>
    <dbReference type="NCBI Taxonomy" id="2849501"/>
    <lineage>
        <taxon>Bacteria</taxon>
        <taxon>Bacillati</taxon>
        <taxon>Actinomycetota</taxon>
        <taxon>Actinomycetes</taxon>
        <taxon>Propionibacteriales</taxon>
        <taxon>Nocardioidaceae</taxon>
        <taxon>Nocardioides</taxon>
    </lineage>
</organism>
<evidence type="ECO:0000256" key="1">
    <source>
        <dbReference type="ARBA" id="ARBA00006068"/>
    </source>
</evidence>
<evidence type="ECO:0000313" key="3">
    <source>
        <dbReference type="EMBL" id="QWZ10404.1"/>
    </source>
</evidence>
<dbReference type="EMBL" id="CP077062">
    <property type="protein sequence ID" value="QWZ10404.1"/>
    <property type="molecule type" value="Genomic_DNA"/>
</dbReference>
<gene>
    <name evidence="3" type="ORF">KRR39_03490</name>
</gene>
<dbReference type="InterPro" id="IPR050922">
    <property type="entry name" value="LytR/CpsA/Psr_CW_biosynth"/>
</dbReference>
<evidence type="ECO:0000313" key="4">
    <source>
        <dbReference type="Proteomes" id="UP000683575"/>
    </source>
</evidence>
<feature type="domain" description="Cell envelope-related transcriptional attenuator" evidence="2">
    <location>
        <begin position="48"/>
        <end position="191"/>
    </location>
</feature>